<accession>A0A8K1FI94</accession>
<dbReference type="EMBL" id="SPLM01000108">
    <property type="protein sequence ID" value="TMW60557.1"/>
    <property type="molecule type" value="Genomic_DNA"/>
</dbReference>
<reference evidence="2" key="1">
    <citation type="submission" date="2019-03" db="EMBL/GenBank/DDBJ databases">
        <title>Long read genome sequence of the mycoparasitic Pythium oligandrum ATCC 38472 isolated from sugarbeet rhizosphere.</title>
        <authorList>
            <person name="Gaulin E."/>
        </authorList>
    </citation>
    <scope>NUCLEOTIDE SEQUENCE</scope>
    <source>
        <strain evidence="2">ATCC 38472_TT</strain>
    </source>
</reference>
<dbReference type="Proteomes" id="UP000794436">
    <property type="component" value="Unassembled WGS sequence"/>
</dbReference>
<feature type="coiled-coil region" evidence="1">
    <location>
        <begin position="7"/>
        <end position="74"/>
    </location>
</feature>
<sequence>MAMDPKVKAVRSQKERLENAIFKLMAKRVKLLDKAASDQHKILTLIETSPEEFCDALRVQCADSIAQIRQLQTEWMIIQNEMNATMRRIIRRRLRALFANEE</sequence>
<protein>
    <submittedName>
        <fullName evidence="2">Uncharacterized protein</fullName>
    </submittedName>
</protein>
<organism evidence="2 3">
    <name type="scientific">Pythium oligandrum</name>
    <name type="common">Mycoparasitic fungus</name>
    <dbReference type="NCBI Taxonomy" id="41045"/>
    <lineage>
        <taxon>Eukaryota</taxon>
        <taxon>Sar</taxon>
        <taxon>Stramenopiles</taxon>
        <taxon>Oomycota</taxon>
        <taxon>Peronosporomycetes</taxon>
        <taxon>Pythiales</taxon>
        <taxon>Pythiaceae</taxon>
        <taxon>Pythium</taxon>
    </lineage>
</organism>
<comment type="caution">
    <text evidence="2">The sequence shown here is derived from an EMBL/GenBank/DDBJ whole genome shotgun (WGS) entry which is preliminary data.</text>
</comment>
<evidence type="ECO:0000313" key="3">
    <source>
        <dbReference type="Proteomes" id="UP000794436"/>
    </source>
</evidence>
<keyword evidence="3" id="KW-1185">Reference proteome</keyword>
<proteinExistence type="predicted"/>
<evidence type="ECO:0000256" key="1">
    <source>
        <dbReference type="SAM" id="Coils"/>
    </source>
</evidence>
<keyword evidence="1" id="KW-0175">Coiled coil</keyword>
<dbReference type="AlphaFoldDB" id="A0A8K1FI94"/>
<evidence type="ECO:0000313" key="2">
    <source>
        <dbReference type="EMBL" id="TMW60557.1"/>
    </source>
</evidence>
<gene>
    <name evidence="2" type="ORF">Poli38472_000599</name>
</gene>
<name>A0A8K1FI94_PYTOL</name>